<dbReference type="Proteomes" id="UP001319080">
    <property type="component" value="Unassembled WGS sequence"/>
</dbReference>
<organism evidence="1 2">
    <name type="scientific">Dawidia cretensis</name>
    <dbReference type="NCBI Taxonomy" id="2782350"/>
    <lineage>
        <taxon>Bacteria</taxon>
        <taxon>Pseudomonadati</taxon>
        <taxon>Bacteroidota</taxon>
        <taxon>Cytophagia</taxon>
        <taxon>Cytophagales</taxon>
        <taxon>Chryseotaleaceae</taxon>
        <taxon>Dawidia</taxon>
    </lineage>
</organism>
<dbReference type="RefSeq" id="WP_254086674.1">
    <property type="nucleotide sequence ID" value="NZ_JAHESE010000029.1"/>
</dbReference>
<dbReference type="PROSITE" id="PS51257">
    <property type="entry name" value="PROKAR_LIPOPROTEIN"/>
    <property type="match status" value="1"/>
</dbReference>
<proteinExistence type="predicted"/>
<evidence type="ECO:0000313" key="1">
    <source>
        <dbReference type="EMBL" id="MBT1711098.1"/>
    </source>
</evidence>
<comment type="caution">
    <text evidence="1">The sequence shown here is derived from an EMBL/GenBank/DDBJ whole genome shotgun (WGS) entry which is preliminary data.</text>
</comment>
<keyword evidence="2" id="KW-1185">Reference proteome</keyword>
<name>A0AAP2E100_9BACT</name>
<dbReference type="AlphaFoldDB" id="A0AAP2E100"/>
<protein>
    <submittedName>
        <fullName evidence="1">Uncharacterized protein</fullName>
    </submittedName>
</protein>
<reference evidence="1 2" key="1">
    <citation type="submission" date="2021-05" db="EMBL/GenBank/DDBJ databases">
        <title>A Polyphasic approach of four new species of the genus Ohtaekwangia: Ohtaekwangia histidinii sp. nov., Ohtaekwangia cretensis sp. nov., Ohtaekwangia indiensis sp. nov., Ohtaekwangia reichenbachii sp. nov. from diverse environment.</title>
        <authorList>
            <person name="Octaviana S."/>
        </authorList>
    </citation>
    <scope>NUCLEOTIDE SEQUENCE [LARGE SCALE GENOMIC DNA]</scope>
    <source>
        <strain evidence="1 2">PWU5</strain>
    </source>
</reference>
<dbReference type="EMBL" id="JAHESE010000029">
    <property type="protein sequence ID" value="MBT1711098.1"/>
    <property type="molecule type" value="Genomic_DNA"/>
</dbReference>
<sequence length="172" mass="19841">MRTTPFVFLLAIVLSCDSLSNDFFEVLLNTYQPELTRVCAHNPSIFSNGRFIEQYEMSAGTEANFLARFSVSHGDSLDFPRSGAHYFERYREDLTWRKTPVKNEDSIVLQIASDVGDEALECYDVEDVMRLLKTKGNYYTFIYETFGTVLGGYKFYLLEPASHRLYVLTSFQ</sequence>
<accession>A0AAP2E100</accession>
<evidence type="ECO:0000313" key="2">
    <source>
        <dbReference type="Proteomes" id="UP001319080"/>
    </source>
</evidence>
<gene>
    <name evidence="1" type="ORF">KK062_22840</name>
</gene>